<name>L7KNG1_9ACTN</name>
<evidence type="ECO:0000313" key="3">
    <source>
        <dbReference type="EMBL" id="GAC50169.1"/>
    </source>
</evidence>
<dbReference type="InterPro" id="IPR008928">
    <property type="entry name" value="6-hairpin_glycosidase_sf"/>
</dbReference>
<dbReference type="InterPro" id="IPR011613">
    <property type="entry name" value="GH15-like"/>
</dbReference>
<dbReference type="STRING" id="1220583.GOACH_21_00620"/>
<feature type="domain" description="GH15-like" evidence="1">
    <location>
        <begin position="241"/>
        <end position="553"/>
    </location>
</feature>
<keyword evidence="4" id="KW-1185">Reference proteome</keyword>
<organism evidence="3 4">
    <name type="scientific">Gordonia aichiensis NBRC 108223</name>
    <dbReference type="NCBI Taxonomy" id="1220583"/>
    <lineage>
        <taxon>Bacteria</taxon>
        <taxon>Bacillati</taxon>
        <taxon>Actinomycetota</taxon>
        <taxon>Actinomycetes</taxon>
        <taxon>Mycobacteriales</taxon>
        <taxon>Gordoniaceae</taxon>
        <taxon>Gordonia</taxon>
    </lineage>
</organism>
<dbReference type="PANTHER" id="PTHR31616:SF0">
    <property type="entry name" value="GLUCAN 1,4-ALPHA-GLUCOSIDASE"/>
    <property type="match status" value="1"/>
</dbReference>
<dbReference type="Pfam" id="PF19291">
    <property type="entry name" value="TREH_N"/>
    <property type="match status" value="1"/>
</dbReference>
<comment type="caution">
    <text evidence="3">The sequence shown here is derived from an EMBL/GenBank/DDBJ whole genome shotgun (WGS) entry which is preliminary data.</text>
</comment>
<keyword evidence="3" id="KW-0378">Hydrolase</keyword>
<dbReference type="Pfam" id="PF00723">
    <property type="entry name" value="Glyco_hydro_15"/>
    <property type="match status" value="2"/>
</dbReference>
<feature type="domain" description="GH15-like" evidence="1">
    <location>
        <begin position="565"/>
        <end position="602"/>
    </location>
</feature>
<dbReference type="SUPFAM" id="SSF48208">
    <property type="entry name" value="Six-hairpin glycosidases"/>
    <property type="match status" value="1"/>
</dbReference>
<proteinExistence type="predicted"/>
<accession>L7KNG1</accession>
<reference evidence="3 4" key="1">
    <citation type="submission" date="2012-12" db="EMBL/GenBank/DDBJ databases">
        <title>Whole genome shotgun sequence of Gordonia aichiensis NBRC 108223.</title>
        <authorList>
            <person name="Isaki-Nakamura S."/>
            <person name="Hosoyama A."/>
            <person name="Tsuchikane K."/>
            <person name="Ando Y."/>
            <person name="Baba S."/>
            <person name="Ohji S."/>
            <person name="Hamada M."/>
            <person name="Tamura T."/>
            <person name="Yamazoe A."/>
            <person name="Yamazaki S."/>
            <person name="Fujita N."/>
        </authorList>
    </citation>
    <scope>NUCLEOTIDE SEQUENCE [LARGE SCALE GENOMIC DNA]</scope>
    <source>
        <strain evidence="3 4">NBRC 108223</strain>
    </source>
</reference>
<evidence type="ECO:0000313" key="4">
    <source>
        <dbReference type="Proteomes" id="UP000010988"/>
    </source>
</evidence>
<dbReference type="EMBL" id="BANR01000021">
    <property type="protein sequence ID" value="GAC50169.1"/>
    <property type="molecule type" value="Genomic_DNA"/>
</dbReference>
<dbReference type="eggNOG" id="COG3387">
    <property type="taxonomic scope" value="Bacteria"/>
</dbReference>
<feature type="domain" description="Trehalase-like N-terminal" evidence="2">
    <location>
        <begin position="21"/>
        <end position="190"/>
    </location>
</feature>
<gene>
    <name evidence="3" type="ORF">GOACH_21_00620</name>
</gene>
<evidence type="ECO:0000259" key="1">
    <source>
        <dbReference type="Pfam" id="PF00723"/>
    </source>
</evidence>
<dbReference type="PANTHER" id="PTHR31616">
    <property type="entry name" value="TREHALASE"/>
    <property type="match status" value="1"/>
</dbReference>
<sequence length="611" mass="68055">MPDTWRFTGQAAITGRIETMAAYIEDYALVGDCRTGALISRTGDVDWLCVPRFDSASIFGSLLGAPDHGSWHLAPTDLDATVTRRYDGETLILVTRWETSGGVVEVHEFMPIDGGRVDLVRRIVGISGSVEMETELRMRFDYARVVPWVLQHGDERNPALRAVAGPDAVIVRGIALEATDHVHRATTTVREGDTVDLVLTWYHSYREEPEPLDVDAALRETHDWWTEWAGRIDHTGSRDATIVRSLITLRALSNLDTGGIVAAATTSLPESIGGSRNWDYRYVWLRDAALTLDVLVCHGFVRVAEHWRMWLLRAIAGDPKQLQIMYGIAGERELPELEMPQFPGYEGSTPVRVGNGAVDQFQADTIGEVLVALDAARAAGLPENKISWSLQRELLKRAEEHIDEPDNGIWEIRGPLRKFTHSRAMVWAAFDRGVRAVEDHGLKGPANHWKALRDKVRAEIEESMVDEETGRFVQYPGTTEVDASLLQLPQVGFCDFDDPRMLATVEAIENTLMHGGLVLRYRTSSHVDGLDGTEHPFMACTFWLAEQYARSGRRADAEKVMAQGLATANDVGLFSEEYDVDARRQVGNMPQALSHLAYVRAADALADYPDN</sequence>
<dbReference type="InterPro" id="IPR045582">
    <property type="entry name" value="Trehalase-like_N"/>
</dbReference>
<dbReference type="GO" id="GO:0005975">
    <property type="term" value="P:carbohydrate metabolic process"/>
    <property type="evidence" value="ECO:0007669"/>
    <property type="project" value="InterPro"/>
</dbReference>
<dbReference type="AlphaFoldDB" id="L7KNG1"/>
<dbReference type="InterPro" id="IPR012341">
    <property type="entry name" value="6hp_glycosidase-like_sf"/>
</dbReference>
<dbReference type="Gene3D" id="1.50.10.10">
    <property type="match status" value="1"/>
</dbReference>
<dbReference type="GO" id="GO:0004553">
    <property type="term" value="F:hydrolase activity, hydrolyzing O-glycosyl compounds"/>
    <property type="evidence" value="ECO:0007669"/>
    <property type="project" value="TreeGrafter"/>
</dbReference>
<protein>
    <submittedName>
        <fullName evidence="3">Putative glycoside hydrolase</fullName>
    </submittedName>
</protein>
<dbReference type="Proteomes" id="UP000010988">
    <property type="component" value="Unassembled WGS sequence"/>
</dbReference>
<evidence type="ECO:0000259" key="2">
    <source>
        <dbReference type="Pfam" id="PF19291"/>
    </source>
</evidence>